<dbReference type="Proteomes" id="UP000537718">
    <property type="component" value="Unassembled WGS sequence"/>
</dbReference>
<name>A0A7W8YYY8_9SPHI</name>
<evidence type="ECO:0000313" key="2">
    <source>
        <dbReference type="Proteomes" id="UP000537718"/>
    </source>
</evidence>
<organism evidence="1 2">
    <name type="scientific">Pedobacter cryoconitis</name>
    <dbReference type="NCBI Taxonomy" id="188932"/>
    <lineage>
        <taxon>Bacteria</taxon>
        <taxon>Pseudomonadati</taxon>
        <taxon>Bacteroidota</taxon>
        <taxon>Sphingobacteriia</taxon>
        <taxon>Sphingobacteriales</taxon>
        <taxon>Sphingobacteriaceae</taxon>
        <taxon>Pedobacter</taxon>
    </lineage>
</organism>
<proteinExistence type="predicted"/>
<dbReference type="EMBL" id="JACHCF010000018">
    <property type="protein sequence ID" value="MBB5624103.1"/>
    <property type="molecule type" value="Genomic_DNA"/>
</dbReference>
<gene>
    <name evidence="1" type="ORF">HDE69_005200</name>
</gene>
<sequence>MDINITLIEAYCKKNGRDVTTSISIENPEPYLNFIAGKDAQGSLRIFLSFSDLKEILVVNNMINDGGLVLKERDASQESLRLRPNDEQDKDKNIERLIYNTLSRYVIQMLNAASGQILFPEIVPLPNHKSTFFKDQFVKTQFKYS</sequence>
<comment type="caution">
    <text evidence="1">The sequence shown here is derived from an EMBL/GenBank/DDBJ whole genome shotgun (WGS) entry which is preliminary data.</text>
</comment>
<reference evidence="1 2" key="1">
    <citation type="submission" date="2020-08" db="EMBL/GenBank/DDBJ databases">
        <title>Genomic Encyclopedia of Type Strains, Phase IV (KMG-V): Genome sequencing to study the core and pangenomes of soil and plant-associated prokaryotes.</title>
        <authorList>
            <person name="Whitman W."/>
        </authorList>
    </citation>
    <scope>NUCLEOTIDE SEQUENCE [LARGE SCALE GENOMIC DNA]</scope>
    <source>
        <strain evidence="1 2">MP7CTX6</strain>
    </source>
</reference>
<dbReference type="RefSeq" id="WP_183870165.1">
    <property type="nucleotide sequence ID" value="NZ_JACHCF010000018.1"/>
</dbReference>
<accession>A0A7W8YYY8</accession>
<evidence type="ECO:0000313" key="1">
    <source>
        <dbReference type="EMBL" id="MBB5624103.1"/>
    </source>
</evidence>
<dbReference type="AlphaFoldDB" id="A0A7W8YYY8"/>
<protein>
    <submittedName>
        <fullName evidence="1">Uncharacterized protein</fullName>
    </submittedName>
</protein>